<comment type="caution">
    <text evidence="2">The sequence shown here is derived from an EMBL/GenBank/DDBJ whole genome shotgun (WGS) entry which is preliminary data.</text>
</comment>
<evidence type="ECO:0000259" key="1">
    <source>
        <dbReference type="PROSITE" id="PS50181"/>
    </source>
</evidence>
<reference evidence="2" key="1">
    <citation type="submission" date="2023-07" db="EMBL/GenBank/DDBJ databases">
        <title>Black Yeasts Isolated from many extreme environments.</title>
        <authorList>
            <person name="Coleine C."/>
            <person name="Stajich J.E."/>
            <person name="Selbmann L."/>
        </authorList>
    </citation>
    <scope>NUCLEOTIDE SEQUENCE</scope>
    <source>
        <strain evidence="2">CCFEE 5485</strain>
    </source>
</reference>
<accession>A0AAE0TR94</accession>
<name>A0AAE0TR94_9PEZI</name>
<dbReference type="InterPro" id="IPR001810">
    <property type="entry name" value="F-box_dom"/>
</dbReference>
<evidence type="ECO:0000313" key="2">
    <source>
        <dbReference type="EMBL" id="KAK3670496.1"/>
    </source>
</evidence>
<feature type="domain" description="F-box" evidence="1">
    <location>
        <begin position="2"/>
        <end position="33"/>
    </location>
</feature>
<evidence type="ECO:0000313" key="3">
    <source>
        <dbReference type="Proteomes" id="UP001274830"/>
    </source>
</evidence>
<keyword evidence="3" id="KW-1185">Reference proteome</keyword>
<organism evidence="2 3">
    <name type="scientific">Recurvomyces mirabilis</name>
    <dbReference type="NCBI Taxonomy" id="574656"/>
    <lineage>
        <taxon>Eukaryota</taxon>
        <taxon>Fungi</taxon>
        <taxon>Dikarya</taxon>
        <taxon>Ascomycota</taxon>
        <taxon>Pezizomycotina</taxon>
        <taxon>Dothideomycetes</taxon>
        <taxon>Dothideomycetidae</taxon>
        <taxon>Mycosphaerellales</taxon>
        <taxon>Teratosphaeriaceae</taxon>
        <taxon>Recurvomyces</taxon>
    </lineage>
</organism>
<dbReference type="EMBL" id="JAUTXT010000055">
    <property type="protein sequence ID" value="KAK3670496.1"/>
    <property type="molecule type" value="Genomic_DNA"/>
</dbReference>
<protein>
    <recommendedName>
        <fullName evidence="1">F-box domain-containing protein</fullName>
    </recommendedName>
</protein>
<proteinExistence type="predicted"/>
<dbReference type="PROSITE" id="PS50181">
    <property type="entry name" value="FBOX"/>
    <property type="match status" value="1"/>
</dbReference>
<sequence length="207" mass="23413">MTTTIQNLPTAIIPDVMRHLTMTDLRSFRLTCKWAENEPFVPFARYGYSSPWSRQSKATIQALMGVIDRSEPLAKAIKFVELRCLDLQGTCIEVTELRNLLVCLSPGLTKLEVQGISLPSDTWLDLFLLLQEVSHRMNHLYCSYVDDERGERFWFEGVGRAGRPKCYNLGNRGGQYQTMYFKGWAVTLNGTLGVQKGLGMIVGNLQA</sequence>
<dbReference type="AlphaFoldDB" id="A0AAE0TR94"/>
<dbReference type="Proteomes" id="UP001274830">
    <property type="component" value="Unassembled WGS sequence"/>
</dbReference>
<gene>
    <name evidence="2" type="ORF">LTR78_009600</name>
</gene>